<evidence type="ECO:0000313" key="8">
    <source>
        <dbReference type="Proteomes" id="UP000629468"/>
    </source>
</evidence>
<evidence type="ECO:0000256" key="3">
    <source>
        <dbReference type="ARBA" id="ARBA00022806"/>
    </source>
</evidence>
<dbReference type="PANTHER" id="PTHR12131">
    <property type="entry name" value="ATP-DEPENDENT RNA AND DNA HELICASE"/>
    <property type="match status" value="1"/>
</dbReference>
<keyword evidence="3" id="KW-0347">Helicase</keyword>
<accession>A0A8H7F2B3</accession>
<dbReference type="PANTHER" id="PTHR12131:SF1">
    <property type="entry name" value="ATP-DEPENDENT RNA HELICASE SUPV3L1, MITOCHONDRIAL-RELATED"/>
    <property type="match status" value="1"/>
</dbReference>
<keyword evidence="1" id="KW-0547">Nucleotide-binding</keyword>
<dbReference type="InterPro" id="IPR001650">
    <property type="entry name" value="Helicase_C-like"/>
</dbReference>
<dbReference type="Gene3D" id="1.20.58.1080">
    <property type="match status" value="1"/>
</dbReference>
<evidence type="ECO:0000256" key="5">
    <source>
        <dbReference type="SAM" id="MobiDB-lite"/>
    </source>
</evidence>
<dbReference type="Pfam" id="PF00271">
    <property type="entry name" value="Helicase_C"/>
    <property type="match status" value="1"/>
</dbReference>
<dbReference type="Proteomes" id="UP000629468">
    <property type="component" value="Unassembled WGS sequence"/>
</dbReference>
<evidence type="ECO:0000256" key="2">
    <source>
        <dbReference type="ARBA" id="ARBA00022801"/>
    </source>
</evidence>
<dbReference type="InterPro" id="IPR050699">
    <property type="entry name" value="RNA-DNA_Helicase"/>
</dbReference>
<feature type="compositionally biased region" description="Basic and acidic residues" evidence="5">
    <location>
        <begin position="826"/>
        <end position="856"/>
    </location>
</feature>
<comment type="caution">
    <text evidence="7">The sequence shown here is derived from an EMBL/GenBank/DDBJ whole genome shotgun (WGS) entry which is preliminary data.</text>
</comment>
<dbReference type="SUPFAM" id="SSF52540">
    <property type="entry name" value="P-loop containing nucleoside triphosphate hydrolases"/>
    <property type="match status" value="1"/>
</dbReference>
<dbReference type="InterPro" id="IPR055206">
    <property type="entry name" value="DEXQc_SUV3"/>
</dbReference>
<dbReference type="InterPro" id="IPR027417">
    <property type="entry name" value="P-loop_NTPase"/>
</dbReference>
<dbReference type="GO" id="GO:0016787">
    <property type="term" value="F:hydrolase activity"/>
    <property type="evidence" value="ECO:0007669"/>
    <property type="project" value="UniProtKB-KW"/>
</dbReference>
<feature type="domain" description="Helicase C-terminal" evidence="6">
    <location>
        <begin position="354"/>
        <end position="532"/>
    </location>
</feature>
<dbReference type="AlphaFoldDB" id="A0A8H7F2B3"/>
<keyword evidence="2" id="KW-0378">Hydrolase</keyword>
<dbReference type="InterPro" id="IPR022192">
    <property type="entry name" value="SUV3_C"/>
</dbReference>
<dbReference type="EMBL" id="JABXXO010000007">
    <property type="protein sequence ID" value="KAF7773572.1"/>
    <property type="molecule type" value="Genomic_DNA"/>
</dbReference>
<dbReference type="GO" id="GO:0045025">
    <property type="term" value="C:mitochondrial degradosome"/>
    <property type="evidence" value="ECO:0007669"/>
    <property type="project" value="TreeGrafter"/>
</dbReference>
<dbReference type="GO" id="GO:0000965">
    <property type="term" value="P:mitochondrial RNA 3'-end processing"/>
    <property type="evidence" value="ECO:0007669"/>
    <property type="project" value="TreeGrafter"/>
</dbReference>
<reference evidence="7 8" key="1">
    <citation type="journal article" name="Sci. Rep.">
        <title>Telomere-to-telomere assembled and centromere annotated genomes of the two main subspecies of the button mushroom Agaricus bisporus reveal especially polymorphic chromosome ends.</title>
        <authorList>
            <person name="Sonnenberg A.S.M."/>
            <person name="Sedaghat-Telgerd N."/>
            <person name="Lavrijssen B."/>
            <person name="Ohm R.A."/>
            <person name="Hendrickx P.M."/>
            <person name="Scholtmeijer K."/>
            <person name="Baars J.J.P."/>
            <person name="van Peer A."/>
        </authorList>
    </citation>
    <scope>NUCLEOTIDE SEQUENCE [LARGE SCALE GENOMIC DNA]</scope>
    <source>
        <strain evidence="7 8">H119_p4</strain>
    </source>
</reference>
<sequence>MDAPKSPFAVGPTLAQARQAPPDHLTPETASRYFEAHVTQWAKSTRTLARYQNFGFAPSDMIPILDAFAEAGSSGFFSSPENQEKYQLGRLSQKPSSTQWAPIARQFEAEITFSTIFFSWCRHSSDSSILDKLASEGNIKPDVLATLRHLGTVAVRRPAEEFPFTRRIQRKVIMHVGPTNSGKTHHALRALAAAKTGVYAGPLRLLAHEIWERLNLGQIIPLGVEQPPPHANPQPPSHPSQGAALYTAPQDSRPSTNSKYARATNMITGEEKKVVEHYAGLLSCTVEMLSSRMEYDVGVIDEIQMIGDPQRGFAWTSAVLGLSARELHLCGEASAIPIVQSLLQETGDDLEIRQYERLTPLLVEEESLGGDLSKVQKGDCVIAFSRTSIFALKTEIEKKSGLKCAVVYGKLPPEIRSEQAALFNDPDSGFDVIIGSDAIGMGLNLKIRRIIFSAVTKGDGASSSKVPLSISQTKQIAGRAGRYGHSIDPSNSCGYVTTLHPKDLPFVKDALSHPSTPTLSHAYVGPTVESMEAFCAALPVSKSHSQHNSLFPTSSGTNLTSFLESIQMAHIYTASVPPAYKYINTTSPSGLEKLSRLCSWIEKHSKGVLTWEDKICWLVSPMAVRDDLCVKCYEVIIRRQRDDMDVGDLKDVLEETSRIVYGQDVKKVTVGENKEPKGFLQVLEWAEEQMRKHSESLQAVAVLEKEVNEEDVNEEEKEEDARLSTRNHQPFIPEITHSTLSVLESFHKILVFYMWMLFRNSVVFSDQETTEELKRRVEVVLDWSLQVIGQSNQDKTDGKDMEKVRIAKEERMLSERAAYKQLMKDYRERNAKNETEQNKEERDSREMNRLREEGSKRATVGVLDQAELKSKAKRPWVQAPDLSTLLKNYVENPNLRVGRGGVAAAPSKSVS</sequence>
<dbReference type="PROSITE" id="PS51194">
    <property type="entry name" value="HELICASE_CTER"/>
    <property type="match status" value="1"/>
</dbReference>
<evidence type="ECO:0000259" key="6">
    <source>
        <dbReference type="PROSITE" id="PS51194"/>
    </source>
</evidence>
<dbReference type="GO" id="GO:0004386">
    <property type="term" value="F:helicase activity"/>
    <property type="evidence" value="ECO:0007669"/>
    <property type="project" value="UniProtKB-KW"/>
</dbReference>
<protein>
    <recommendedName>
        <fullName evidence="6">Helicase C-terminal domain-containing protein</fullName>
    </recommendedName>
</protein>
<proteinExistence type="predicted"/>
<feature type="compositionally biased region" description="Pro residues" evidence="5">
    <location>
        <begin position="226"/>
        <end position="238"/>
    </location>
</feature>
<dbReference type="SMART" id="SM00490">
    <property type="entry name" value="HELICc"/>
    <property type="match status" value="1"/>
</dbReference>
<organism evidence="7 8">
    <name type="scientific">Agaricus bisporus var. burnettii</name>
    <dbReference type="NCBI Taxonomy" id="192524"/>
    <lineage>
        <taxon>Eukaryota</taxon>
        <taxon>Fungi</taxon>
        <taxon>Dikarya</taxon>
        <taxon>Basidiomycota</taxon>
        <taxon>Agaricomycotina</taxon>
        <taxon>Agaricomycetes</taxon>
        <taxon>Agaricomycetidae</taxon>
        <taxon>Agaricales</taxon>
        <taxon>Agaricineae</taxon>
        <taxon>Agaricaceae</taxon>
        <taxon>Agaricus</taxon>
    </lineage>
</organism>
<dbReference type="Pfam" id="PF12513">
    <property type="entry name" value="SUV3_C"/>
    <property type="match status" value="1"/>
</dbReference>
<evidence type="ECO:0000256" key="1">
    <source>
        <dbReference type="ARBA" id="ARBA00022741"/>
    </source>
</evidence>
<dbReference type="Pfam" id="PF22527">
    <property type="entry name" value="DEXQc_Suv3"/>
    <property type="match status" value="2"/>
</dbReference>
<keyword evidence="4" id="KW-0067">ATP-binding</keyword>
<feature type="compositionally biased region" description="Polar residues" evidence="5">
    <location>
        <begin position="249"/>
        <end position="259"/>
    </location>
</feature>
<feature type="region of interest" description="Disordered" evidence="5">
    <location>
        <begin position="1"/>
        <end position="27"/>
    </location>
</feature>
<evidence type="ECO:0000256" key="4">
    <source>
        <dbReference type="ARBA" id="ARBA00022840"/>
    </source>
</evidence>
<dbReference type="Gene3D" id="3.40.50.300">
    <property type="entry name" value="P-loop containing nucleotide triphosphate hydrolases"/>
    <property type="match status" value="2"/>
</dbReference>
<evidence type="ECO:0000313" key="7">
    <source>
        <dbReference type="EMBL" id="KAF7773572.1"/>
    </source>
</evidence>
<dbReference type="FunFam" id="3.40.50.300:FF:000957">
    <property type="entry name" value="ATP-dependent RNA helicase SUV3L, mitochondrial"/>
    <property type="match status" value="1"/>
</dbReference>
<feature type="region of interest" description="Disordered" evidence="5">
    <location>
        <begin position="225"/>
        <end position="259"/>
    </location>
</feature>
<dbReference type="GO" id="GO:0005524">
    <property type="term" value="F:ATP binding"/>
    <property type="evidence" value="ECO:0007669"/>
    <property type="project" value="UniProtKB-KW"/>
</dbReference>
<feature type="region of interest" description="Disordered" evidence="5">
    <location>
        <begin position="826"/>
        <end position="858"/>
    </location>
</feature>
<name>A0A8H7F2B3_AGABI</name>
<gene>
    <name evidence="7" type="ORF">Agabi119p4_5739</name>
</gene>
<dbReference type="CDD" id="cd18805">
    <property type="entry name" value="SF2_C_suv3"/>
    <property type="match status" value="1"/>
</dbReference>